<dbReference type="EMBL" id="MN937349">
    <property type="protein sequence ID" value="QIQ60756.1"/>
    <property type="molecule type" value="Genomic_DNA"/>
</dbReference>
<dbReference type="RefSeq" id="YP_010677221.1">
    <property type="nucleotide sequence ID" value="NC_071019.1"/>
</dbReference>
<evidence type="ECO:0000256" key="1">
    <source>
        <dbReference type="SAM" id="MobiDB-lite"/>
    </source>
</evidence>
<evidence type="ECO:0000313" key="2">
    <source>
        <dbReference type="EMBL" id="QIQ60756.1"/>
    </source>
</evidence>
<accession>A0A7D2HGV7</accession>
<keyword evidence="3" id="KW-1185">Reference proteome</keyword>
<dbReference type="KEGG" id="vg:77953595"/>
<dbReference type="Proteomes" id="UP000509570">
    <property type="component" value="Segment"/>
</dbReference>
<sequence>MSQFTIAPVAIPQKSVSIAPRDSQYPVNEIIAAGLGNGFAVELRDKDGNVPEGEALKKLTSQKQSQFSQLAATRGVTFTTRALDEASAAAFGVTLPALGVWYTKAERAEKKSKKVEAPAIPAAPEADAGVPEVPSL</sequence>
<evidence type="ECO:0000313" key="3">
    <source>
        <dbReference type="Proteomes" id="UP000509570"/>
    </source>
</evidence>
<feature type="compositionally biased region" description="Low complexity" evidence="1">
    <location>
        <begin position="117"/>
        <end position="128"/>
    </location>
</feature>
<dbReference type="GeneID" id="77953595"/>
<proteinExistence type="predicted"/>
<organism evidence="2 3">
    <name type="scientific">Stenotrophomonas phage vB_SmaS_BUCT548</name>
    <dbReference type="NCBI Taxonomy" id="2712941"/>
    <lineage>
        <taxon>Viruses</taxon>
        <taxon>Duplodnaviria</taxon>
        <taxon>Heunggongvirae</taxon>
        <taxon>Uroviricota</taxon>
        <taxon>Caudoviricetes</taxon>
        <taxon>Beaumontvirinae</taxon>
        <taxon>Bixiavirus</taxon>
        <taxon>Bixiavirus BUCT548</taxon>
    </lineage>
</organism>
<reference evidence="2 3" key="1">
    <citation type="submission" date="2020-01" db="EMBL/GenBank/DDBJ databases">
        <authorList>
            <person name="Zhang W."/>
            <person name="Zhang R."/>
            <person name="Hu Y."/>
            <person name="Liu Y."/>
            <person name="Lin W."/>
            <person name="Wang L."/>
            <person name="Li J."/>
            <person name="An X."/>
            <person name="Song L."/>
            <person name="Fan H."/>
            <person name="Shi T."/>
            <person name="Liu H."/>
            <person name="Tong Y."/>
        </authorList>
    </citation>
    <scope>NUCLEOTIDE SEQUENCE [LARGE SCALE GENOMIC DNA]</scope>
</reference>
<name>A0A7D2HGV7_9CAUD</name>
<protein>
    <submittedName>
        <fullName evidence="2">Uncharacterized protein</fullName>
    </submittedName>
</protein>
<feature type="region of interest" description="Disordered" evidence="1">
    <location>
        <begin position="108"/>
        <end position="136"/>
    </location>
</feature>